<accession>A0ABP0NX52</accession>
<dbReference type="Proteomes" id="UP001642464">
    <property type="component" value="Unassembled WGS sequence"/>
</dbReference>
<sequence>MDQLKMVQAKKEEWLKTQAIKDKNFKENELMDNGKGPGKGYTQGKGQGSSSQHQVETSLMSSGPIPTEKTPAVLAEEMSHTPGRKSRKPEETAEDLEYGQRSAGRKNTVKNMSEEDNARGLSMTVSQAWNSPTSSPPPMAESTEMVLEENLTSEGEGDFTPDSILPSGDIGILQMDNPSKGKRKKRDQDDNE</sequence>
<protein>
    <submittedName>
        <fullName evidence="2">Uncharacterized protein</fullName>
    </submittedName>
</protein>
<gene>
    <name evidence="2" type="ORF">SCF082_LOCUS34445</name>
</gene>
<keyword evidence="3" id="KW-1185">Reference proteome</keyword>
<name>A0ABP0NX52_9DINO</name>
<comment type="caution">
    <text evidence="2">The sequence shown here is derived from an EMBL/GenBank/DDBJ whole genome shotgun (WGS) entry which is preliminary data.</text>
</comment>
<organism evidence="2 3">
    <name type="scientific">Durusdinium trenchii</name>
    <dbReference type="NCBI Taxonomy" id="1381693"/>
    <lineage>
        <taxon>Eukaryota</taxon>
        <taxon>Sar</taxon>
        <taxon>Alveolata</taxon>
        <taxon>Dinophyceae</taxon>
        <taxon>Suessiales</taxon>
        <taxon>Symbiodiniaceae</taxon>
        <taxon>Durusdinium</taxon>
    </lineage>
</organism>
<reference evidence="2 3" key="1">
    <citation type="submission" date="2024-02" db="EMBL/GenBank/DDBJ databases">
        <authorList>
            <person name="Chen Y."/>
            <person name="Shah S."/>
            <person name="Dougan E. K."/>
            <person name="Thang M."/>
            <person name="Chan C."/>
        </authorList>
    </citation>
    <scope>NUCLEOTIDE SEQUENCE [LARGE SCALE GENOMIC DNA]</scope>
</reference>
<feature type="region of interest" description="Disordered" evidence="1">
    <location>
        <begin position="148"/>
        <end position="192"/>
    </location>
</feature>
<feature type="non-terminal residue" evidence="2">
    <location>
        <position position="192"/>
    </location>
</feature>
<feature type="region of interest" description="Disordered" evidence="1">
    <location>
        <begin position="18"/>
        <end position="116"/>
    </location>
</feature>
<evidence type="ECO:0000313" key="2">
    <source>
        <dbReference type="EMBL" id="CAK9068382.1"/>
    </source>
</evidence>
<proteinExistence type="predicted"/>
<feature type="compositionally biased region" description="Basic and acidic residues" evidence="1">
    <location>
        <begin position="18"/>
        <end position="29"/>
    </location>
</feature>
<evidence type="ECO:0000256" key="1">
    <source>
        <dbReference type="SAM" id="MobiDB-lite"/>
    </source>
</evidence>
<dbReference type="EMBL" id="CAXAMM010031602">
    <property type="protein sequence ID" value="CAK9068382.1"/>
    <property type="molecule type" value="Genomic_DNA"/>
</dbReference>
<feature type="compositionally biased region" description="Gly residues" evidence="1">
    <location>
        <begin position="35"/>
        <end position="47"/>
    </location>
</feature>
<evidence type="ECO:0000313" key="3">
    <source>
        <dbReference type="Proteomes" id="UP001642464"/>
    </source>
</evidence>